<proteinExistence type="inferred from homology"/>
<dbReference type="Gene3D" id="2.115.10.20">
    <property type="entry name" value="Glycosyl hydrolase domain, family 43"/>
    <property type="match status" value="1"/>
</dbReference>
<evidence type="ECO:0000313" key="6">
    <source>
        <dbReference type="EMBL" id="KAA3924662.1"/>
    </source>
</evidence>
<dbReference type="EMBL" id="JAQNZF010000001">
    <property type="protein sequence ID" value="MDC2740798.1"/>
    <property type="molecule type" value="Genomic_DNA"/>
</dbReference>
<sequence>MKFQNCLFLILLIVCLSCQSKKTDKQTGIDSTLFYTNPVIGGGSEPWAIFHEGKYYYTQSLADCIILWETDDITQLAEAAKKNVYSPQNASGISHLWGPEIHYMDNKWYIYCAADDGNIDNRQIYVLENESPDPMKGEFVMKGRISTDKNNNLAIHANPFEHNGKRYLIWCGWETRRIYQETQCIYIAEMKNPWTLASDRILISKPEYEWECQWISVDGNKTGYPIHVNEAPQFFRSKNKDKLLIYYSASGNWTPYYCVGLLTADANSDLLNPNSWKKSLEPVFKQAPENHVYGPGSLCFIPSPDKKEWYILYHARNALRDMFVLDGRTTRIQKIEWDENGIPILGIPQKESTLLQKPSGTPTSDRN</sequence>
<comment type="similarity">
    <text evidence="1 5">Belongs to the glycosyl hydrolase 43 family.</text>
</comment>
<evidence type="ECO:0000256" key="3">
    <source>
        <dbReference type="ARBA" id="ARBA00022801"/>
    </source>
</evidence>
<dbReference type="SUPFAM" id="SSF75005">
    <property type="entry name" value="Arabinanase/levansucrase/invertase"/>
    <property type="match status" value="1"/>
</dbReference>
<evidence type="ECO:0000256" key="1">
    <source>
        <dbReference type="ARBA" id="ARBA00009865"/>
    </source>
</evidence>
<gene>
    <name evidence="6" type="ORF">F3F25_21645</name>
    <name evidence="7" type="ORF">PO382_01005</name>
</gene>
<evidence type="ECO:0000256" key="4">
    <source>
        <dbReference type="ARBA" id="ARBA00023295"/>
    </source>
</evidence>
<accession>A0A139KVC7</accession>
<dbReference type="PANTHER" id="PTHR43817">
    <property type="entry name" value="GLYCOSYL HYDROLASE"/>
    <property type="match status" value="1"/>
</dbReference>
<dbReference type="Proteomes" id="UP000365824">
    <property type="component" value="Unassembled WGS sequence"/>
</dbReference>
<keyword evidence="2" id="KW-0732">Signal</keyword>
<dbReference type="PIRSF" id="PIRSF025414">
    <property type="entry name" value="Alpha-L-arabinofuranosidase"/>
    <property type="match status" value="1"/>
</dbReference>
<dbReference type="AlphaFoldDB" id="A0A139KVC7"/>
<evidence type="ECO:0000256" key="5">
    <source>
        <dbReference type="RuleBase" id="RU361187"/>
    </source>
</evidence>
<dbReference type="GO" id="GO:0004553">
    <property type="term" value="F:hydrolase activity, hydrolyzing O-glycosyl compounds"/>
    <property type="evidence" value="ECO:0007669"/>
    <property type="project" value="InterPro"/>
</dbReference>
<dbReference type="CDD" id="cd18820">
    <property type="entry name" value="GH43_LbAraf43-like"/>
    <property type="match status" value="1"/>
</dbReference>
<dbReference type="InterPro" id="IPR016828">
    <property type="entry name" value="Alpha-L-arabinofuranosidase"/>
</dbReference>
<dbReference type="EMBL" id="VWLB01000043">
    <property type="protein sequence ID" value="KAA3924662.1"/>
    <property type="molecule type" value="Genomic_DNA"/>
</dbReference>
<dbReference type="GO" id="GO:0005975">
    <property type="term" value="P:carbohydrate metabolic process"/>
    <property type="evidence" value="ECO:0007669"/>
    <property type="project" value="InterPro"/>
</dbReference>
<dbReference type="InterPro" id="IPR006710">
    <property type="entry name" value="Glyco_hydro_43"/>
</dbReference>
<dbReference type="Proteomes" id="UP001219389">
    <property type="component" value="Unassembled WGS sequence"/>
</dbReference>
<keyword evidence="3 5" id="KW-0378">Hydrolase</keyword>
<organism evidence="6 8">
    <name type="scientific">Bacteroides ovatus</name>
    <dbReference type="NCBI Taxonomy" id="28116"/>
    <lineage>
        <taxon>Bacteria</taxon>
        <taxon>Pseudomonadati</taxon>
        <taxon>Bacteroidota</taxon>
        <taxon>Bacteroidia</taxon>
        <taxon>Bacteroidales</taxon>
        <taxon>Bacteroidaceae</taxon>
        <taxon>Bacteroides</taxon>
    </lineage>
</organism>
<evidence type="ECO:0000256" key="2">
    <source>
        <dbReference type="ARBA" id="ARBA00022729"/>
    </source>
</evidence>
<dbReference type="PANTHER" id="PTHR43817:SF1">
    <property type="entry name" value="HYDROLASE, FAMILY 43, PUTATIVE (AFU_ORTHOLOGUE AFUA_3G01660)-RELATED"/>
    <property type="match status" value="1"/>
</dbReference>
<protein>
    <submittedName>
        <fullName evidence="6">Family 43 glycosylhydrolase</fullName>
    </submittedName>
    <submittedName>
        <fullName evidence="7">Glycoside hydrolase family 43 protein</fullName>
    </submittedName>
</protein>
<evidence type="ECO:0000313" key="7">
    <source>
        <dbReference type="EMBL" id="MDC2740798.1"/>
    </source>
</evidence>
<reference evidence="6 8" key="1">
    <citation type="journal article" date="2019" name="Nat. Med.">
        <title>A library of human gut bacterial isolates paired with longitudinal multiomics data enables mechanistic microbiome research.</title>
        <authorList>
            <person name="Poyet M."/>
            <person name="Groussin M."/>
            <person name="Gibbons S.M."/>
            <person name="Avila-Pacheco J."/>
            <person name="Jiang X."/>
            <person name="Kearney S.M."/>
            <person name="Perrotta A.R."/>
            <person name="Berdy B."/>
            <person name="Zhao S."/>
            <person name="Lieberman T.D."/>
            <person name="Swanson P.K."/>
            <person name="Smith M."/>
            <person name="Roesemann S."/>
            <person name="Alexander J.E."/>
            <person name="Rich S.A."/>
            <person name="Livny J."/>
            <person name="Vlamakis H."/>
            <person name="Clish C."/>
            <person name="Bullock K."/>
            <person name="Deik A."/>
            <person name="Scott J."/>
            <person name="Pierce K.A."/>
            <person name="Xavier R.J."/>
            <person name="Alm E.J."/>
        </authorList>
    </citation>
    <scope>NUCLEOTIDE SEQUENCE [LARGE SCALE GENOMIC DNA]</scope>
    <source>
        <strain evidence="6 8">BIOML-A160</strain>
    </source>
</reference>
<name>A0A139KVC7_BACOV</name>
<comment type="caution">
    <text evidence="6">The sequence shown here is derived from an EMBL/GenBank/DDBJ whole genome shotgun (WGS) entry which is preliminary data.</text>
</comment>
<reference evidence="7" key="2">
    <citation type="submission" date="2022-10" db="EMBL/GenBank/DDBJ databases">
        <title>Human gut microbiome strain richness.</title>
        <authorList>
            <person name="Chen-Liaw A."/>
        </authorList>
    </citation>
    <scope>NUCLEOTIDE SEQUENCE</scope>
    <source>
        <strain evidence="7">BSD2780120875st1_E1_BSD2780120875_150330</strain>
    </source>
</reference>
<dbReference type="InterPro" id="IPR023296">
    <property type="entry name" value="Glyco_hydro_beta-prop_sf"/>
</dbReference>
<dbReference type="RefSeq" id="WP_061448377.1">
    <property type="nucleotide sequence ID" value="NZ_CP081917.1"/>
</dbReference>
<dbReference type="Pfam" id="PF04616">
    <property type="entry name" value="Glyco_hydro_43"/>
    <property type="match status" value="1"/>
</dbReference>
<evidence type="ECO:0000313" key="8">
    <source>
        <dbReference type="Proteomes" id="UP000365824"/>
    </source>
</evidence>
<keyword evidence="4 5" id="KW-0326">Glycosidase</keyword>